<dbReference type="Proteomes" id="UP000031327">
    <property type="component" value="Unassembled WGS sequence"/>
</dbReference>
<proteinExistence type="predicted"/>
<sequence>MNSLLGIALTGTYSGATSGHLAVNFLLYSQSVSVPLIWQNNIDVLPYEQQIWHPNMLTLPELRGGVLEVIAILKFGWRTCEAIKKTKPIGLMTNEF</sequence>
<comment type="caution">
    <text evidence="1">The sequence shown here is derived from an EMBL/GenBank/DDBJ whole genome shotgun (WGS) entry which is preliminary data.</text>
</comment>
<accession>A0A0C1MV83</accession>
<reference evidence="1 2" key="1">
    <citation type="submission" date="2014-12" db="EMBL/GenBank/DDBJ databases">
        <title>Draft Genome Sequence of Pseudoalteromonas luteoviolacea HI1.</title>
        <authorList>
            <person name="Asahina A.Y."/>
            <person name="Hadfield M.G."/>
        </authorList>
    </citation>
    <scope>NUCLEOTIDE SEQUENCE [LARGE SCALE GENOMIC DNA]</scope>
    <source>
        <strain evidence="1 2">HI1</strain>
    </source>
</reference>
<protein>
    <submittedName>
        <fullName evidence="1">Uncharacterized protein</fullName>
    </submittedName>
</protein>
<name>A0A0C1MV83_9GAMM</name>
<gene>
    <name evidence="1" type="ORF">JF50_03070</name>
</gene>
<dbReference type="RefSeq" id="WP_039608017.1">
    <property type="nucleotide sequence ID" value="NZ_JWIC01000003.1"/>
</dbReference>
<organism evidence="1 2">
    <name type="scientific">Pseudoalteromonas luteoviolacea</name>
    <dbReference type="NCBI Taxonomy" id="43657"/>
    <lineage>
        <taxon>Bacteria</taxon>
        <taxon>Pseudomonadati</taxon>
        <taxon>Pseudomonadota</taxon>
        <taxon>Gammaproteobacteria</taxon>
        <taxon>Alteromonadales</taxon>
        <taxon>Pseudoalteromonadaceae</taxon>
        <taxon>Pseudoalteromonas</taxon>
    </lineage>
</organism>
<evidence type="ECO:0000313" key="2">
    <source>
        <dbReference type="Proteomes" id="UP000031327"/>
    </source>
</evidence>
<evidence type="ECO:0000313" key="1">
    <source>
        <dbReference type="EMBL" id="KID58848.1"/>
    </source>
</evidence>
<dbReference type="EMBL" id="JWIC01000003">
    <property type="protein sequence ID" value="KID58848.1"/>
    <property type="molecule type" value="Genomic_DNA"/>
</dbReference>
<dbReference type="AlphaFoldDB" id="A0A0C1MV83"/>
<dbReference type="OrthoDB" id="6295546at2"/>